<dbReference type="Gene3D" id="3.30.750.24">
    <property type="entry name" value="STAS domain"/>
    <property type="match status" value="1"/>
</dbReference>
<dbReference type="InterPro" id="IPR011547">
    <property type="entry name" value="SLC26A/SulP_dom"/>
</dbReference>
<proteinExistence type="predicted"/>
<evidence type="ECO:0000256" key="5">
    <source>
        <dbReference type="SAM" id="Phobius"/>
    </source>
</evidence>
<evidence type="ECO:0000313" key="7">
    <source>
        <dbReference type="EMBL" id="KAG5673066.1"/>
    </source>
</evidence>
<dbReference type="OrthoDB" id="288203at2759"/>
<protein>
    <recommendedName>
        <fullName evidence="6">SLC26A/SulP transporter domain-containing protein</fullName>
    </recommendedName>
</protein>
<dbReference type="GO" id="GO:0055085">
    <property type="term" value="P:transmembrane transport"/>
    <property type="evidence" value="ECO:0007669"/>
    <property type="project" value="InterPro"/>
</dbReference>
<accession>A0A9J6BTK5</accession>
<dbReference type="AlphaFoldDB" id="A0A9J6BTK5"/>
<dbReference type="Proteomes" id="UP001107558">
    <property type="component" value="Chromosome 3"/>
</dbReference>
<dbReference type="InterPro" id="IPR036513">
    <property type="entry name" value="STAS_dom_sf"/>
</dbReference>
<keyword evidence="3 5" id="KW-1133">Transmembrane helix</keyword>
<reference evidence="7" key="1">
    <citation type="submission" date="2021-03" db="EMBL/GenBank/DDBJ databases">
        <title>Chromosome level genome of the anhydrobiotic midge Polypedilum vanderplanki.</title>
        <authorList>
            <person name="Yoshida Y."/>
            <person name="Kikawada T."/>
            <person name="Gusev O."/>
        </authorList>
    </citation>
    <scope>NUCLEOTIDE SEQUENCE</scope>
    <source>
        <strain evidence="7">NIAS01</strain>
        <tissue evidence="7">Whole body or cell culture</tissue>
    </source>
</reference>
<feature type="transmembrane region" description="Helical" evidence="5">
    <location>
        <begin position="449"/>
        <end position="470"/>
    </location>
</feature>
<feature type="transmembrane region" description="Helical" evidence="5">
    <location>
        <begin position="253"/>
        <end position="271"/>
    </location>
</feature>
<organism evidence="7 8">
    <name type="scientific">Polypedilum vanderplanki</name>
    <name type="common">Sleeping chironomid midge</name>
    <dbReference type="NCBI Taxonomy" id="319348"/>
    <lineage>
        <taxon>Eukaryota</taxon>
        <taxon>Metazoa</taxon>
        <taxon>Ecdysozoa</taxon>
        <taxon>Arthropoda</taxon>
        <taxon>Hexapoda</taxon>
        <taxon>Insecta</taxon>
        <taxon>Pterygota</taxon>
        <taxon>Neoptera</taxon>
        <taxon>Endopterygota</taxon>
        <taxon>Diptera</taxon>
        <taxon>Nematocera</taxon>
        <taxon>Chironomoidea</taxon>
        <taxon>Chironomidae</taxon>
        <taxon>Chironominae</taxon>
        <taxon>Polypedilum</taxon>
        <taxon>Polypedilum</taxon>
    </lineage>
</organism>
<evidence type="ECO:0000313" key="8">
    <source>
        <dbReference type="Proteomes" id="UP001107558"/>
    </source>
</evidence>
<keyword evidence="8" id="KW-1185">Reference proteome</keyword>
<evidence type="ECO:0000256" key="2">
    <source>
        <dbReference type="ARBA" id="ARBA00022692"/>
    </source>
</evidence>
<dbReference type="EMBL" id="JADBJN010000003">
    <property type="protein sequence ID" value="KAG5673066.1"/>
    <property type="molecule type" value="Genomic_DNA"/>
</dbReference>
<keyword evidence="4 5" id="KW-0472">Membrane</keyword>
<gene>
    <name evidence="7" type="ORF">PVAND_003141</name>
</gene>
<evidence type="ECO:0000256" key="4">
    <source>
        <dbReference type="ARBA" id="ARBA00023136"/>
    </source>
</evidence>
<feature type="transmembrane region" description="Helical" evidence="5">
    <location>
        <begin position="63"/>
        <end position="87"/>
    </location>
</feature>
<dbReference type="GO" id="GO:0016020">
    <property type="term" value="C:membrane"/>
    <property type="evidence" value="ECO:0007669"/>
    <property type="project" value="UniProtKB-SubCell"/>
</dbReference>
<dbReference type="InterPro" id="IPR001902">
    <property type="entry name" value="SLC26A/SulP_fam"/>
</dbReference>
<feature type="transmembrane region" description="Helical" evidence="5">
    <location>
        <begin position="99"/>
        <end position="126"/>
    </location>
</feature>
<feature type="domain" description="SLC26A/SulP transporter" evidence="6">
    <location>
        <begin position="63"/>
        <end position="441"/>
    </location>
</feature>
<comment type="caution">
    <text evidence="7">The sequence shown here is derived from an EMBL/GenBank/DDBJ whole genome shotgun (WGS) entry which is preliminary data.</text>
</comment>
<sequence>MVRNKDKGRSNNKIDSSQDLYSEKFPNILNILIKSSKDFCTEKSLKRRFPIIQWIPYYNKSKFLFDIVAGLSVALTMIPQGIAYAIIAGLPPQYGLYSSFMGCFMYTIFGSCSDVNIGPTAIMALLTYSPVTNFNANFAFLGTFLVGCIVFMFGILNLGFLIQFISIPTITGFVTAATITIGSSQVKPLLGIKNGASGDFLQSWKNVFIHYNEIRLYDTLFGLISLVLLIAMKKPKGLSKFPIFSKYLSISRNAIVVILGIIIAYIFHINGKQPFRLTGTVAEGLPTFQIPPMKTQLNGREYNFFEMTESLGVWLITLPLVSILETIAIAKAFSKGKIVDCTQEIITLGLCNITSSFFRSIPVSGAFSRTAINHNSGVKTQFGGVIAGCIVLLSLSVLTGIFFYIPKTTLAAVMIAAMISMLEFHEIIEIYKTKRIDFIPFLRTFIISLWLGLDFGILTGVAINVLMSLYSTSRPVIHFKVEKIDNNDVLIITSDRSVNYSSAEYFKSAVMEKTTMEFPDVNCIFMNGTAMNNTIDITAAKNIISLVDDLKVNEKQIYFWNWEKEAFHLIMRLNKDLHDLFRFGNDLNEIMSNLKEKSKSQLTVVTTDELI</sequence>
<comment type="subcellular location">
    <subcellularLocation>
        <location evidence="1">Membrane</location>
        <topology evidence="1">Multi-pass membrane protein</topology>
    </subcellularLocation>
</comment>
<evidence type="ECO:0000259" key="6">
    <source>
        <dbReference type="Pfam" id="PF00916"/>
    </source>
</evidence>
<keyword evidence="2 5" id="KW-0812">Transmembrane</keyword>
<feature type="transmembrane region" description="Helical" evidence="5">
    <location>
        <begin position="214"/>
        <end position="232"/>
    </location>
</feature>
<name>A0A9J6BTK5_POLVA</name>
<evidence type="ECO:0000256" key="1">
    <source>
        <dbReference type="ARBA" id="ARBA00004141"/>
    </source>
</evidence>
<dbReference type="PANTHER" id="PTHR11814">
    <property type="entry name" value="SULFATE TRANSPORTER"/>
    <property type="match status" value="1"/>
</dbReference>
<dbReference type="Pfam" id="PF00916">
    <property type="entry name" value="Sulfate_transp"/>
    <property type="match status" value="1"/>
</dbReference>
<feature type="transmembrane region" description="Helical" evidence="5">
    <location>
        <begin position="138"/>
        <end position="165"/>
    </location>
</feature>
<feature type="transmembrane region" description="Helical" evidence="5">
    <location>
        <begin position="382"/>
        <end position="404"/>
    </location>
</feature>
<feature type="transmembrane region" description="Helical" evidence="5">
    <location>
        <begin position="311"/>
        <end position="330"/>
    </location>
</feature>
<evidence type="ECO:0000256" key="3">
    <source>
        <dbReference type="ARBA" id="ARBA00022989"/>
    </source>
</evidence>